<protein>
    <submittedName>
        <fullName evidence="2">Transcriptional regulator</fullName>
    </submittedName>
</protein>
<dbReference type="InterPro" id="IPR011991">
    <property type="entry name" value="ArsR-like_HTH"/>
</dbReference>
<dbReference type="AlphaFoldDB" id="A0A218P9F6"/>
<dbReference type="OrthoDB" id="11368at2157"/>
<dbReference type="KEGG" id="tpaf:A3L08_08575"/>
<gene>
    <name evidence="2" type="ORF">A3L08_08575</name>
</gene>
<dbReference type="PANTHER" id="PTHR43132:SF2">
    <property type="entry name" value="ARSENICAL RESISTANCE OPERON REPRESSOR ARSR-RELATED"/>
    <property type="match status" value="1"/>
</dbReference>
<keyword evidence="1" id="KW-0812">Transmembrane</keyword>
<dbReference type="InterPro" id="IPR036388">
    <property type="entry name" value="WH-like_DNA-bd_sf"/>
</dbReference>
<dbReference type="Gene3D" id="1.10.10.10">
    <property type="entry name" value="Winged helix-like DNA-binding domain superfamily/Winged helix DNA-binding domain"/>
    <property type="match status" value="1"/>
</dbReference>
<dbReference type="InterPro" id="IPR036390">
    <property type="entry name" value="WH_DNA-bd_sf"/>
</dbReference>
<reference evidence="2 3" key="1">
    <citation type="submission" date="2016-04" db="EMBL/GenBank/DDBJ databases">
        <title>Complete genome sequence of Thermococcus pacificus type strain P4.</title>
        <authorList>
            <person name="Oger P.M."/>
        </authorList>
    </citation>
    <scope>NUCLEOTIDE SEQUENCE [LARGE SCALE GENOMIC DNA]</scope>
    <source>
        <strain evidence="2 3">P-4</strain>
    </source>
</reference>
<dbReference type="Pfam" id="PF12840">
    <property type="entry name" value="HTH_20"/>
    <property type="match status" value="1"/>
</dbReference>
<dbReference type="Proteomes" id="UP000197418">
    <property type="component" value="Chromosome"/>
</dbReference>
<evidence type="ECO:0000256" key="1">
    <source>
        <dbReference type="SAM" id="Phobius"/>
    </source>
</evidence>
<accession>A0A218P9F6</accession>
<dbReference type="CDD" id="cd00090">
    <property type="entry name" value="HTH_ARSR"/>
    <property type="match status" value="1"/>
</dbReference>
<sequence length="223" mass="24108">MDYETIDIHDERAKELAQILVNDKAIAILHLIEERALSISEISRELNLPISTVSYHIDRMLNVGLVEVAGKKYGKRLQEVKLYRASNKPILLIPRKSMAKVKKKTIMGFEKLHVISLGLAGLVAAGVYAAARGILAPMSGGSPEEVSSSAGNITIMSTPERAIVPTATNTSTSAIFQSTSETLSSASSHPIVWAHPTIMSAGLAVVAFILTFLLVSYILKRRG</sequence>
<feature type="transmembrane region" description="Helical" evidence="1">
    <location>
        <begin position="198"/>
        <end position="219"/>
    </location>
</feature>
<keyword evidence="1" id="KW-1133">Transmembrane helix</keyword>
<keyword evidence="1" id="KW-0472">Membrane</keyword>
<feature type="transmembrane region" description="Helical" evidence="1">
    <location>
        <begin position="112"/>
        <end position="131"/>
    </location>
</feature>
<dbReference type="EMBL" id="CP015102">
    <property type="protein sequence ID" value="ASJ07370.1"/>
    <property type="molecule type" value="Genomic_DNA"/>
</dbReference>
<dbReference type="PANTHER" id="PTHR43132">
    <property type="entry name" value="ARSENICAL RESISTANCE OPERON REPRESSOR ARSR-RELATED"/>
    <property type="match status" value="1"/>
</dbReference>
<evidence type="ECO:0000313" key="3">
    <source>
        <dbReference type="Proteomes" id="UP000197418"/>
    </source>
</evidence>
<keyword evidence="3" id="KW-1185">Reference proteome</keyword>
<proteinExistence type="predicted"/>
<name>A0A218P9F6_9EURY</name>
<dbReference type="InterPro" id="IPR051011">
    <property type="entry name" value="Metal_resp_trans_reg"/>
</dbReference>
<organism evidence="2 3">
    <name type="scientific">Thermococcus pacificus</name>
    <dbReference type="NCBI Taxonomy" id="71998"/>
    <lineage>
        <taxon>Archaea</taxon>
        <taxon>Methanobacteriati</taxon>
        <taxon>Methanobacteriota</taxon>
        <taxon>Thermococci</taxon>
        <taxon>Thermococcales</taxon>
        <taxon>Thermococcaceae</taxon>
        <taxon>Thermococcus</taxon>
    </lineage>
</organism>
<dbReference type="SUPFAM" id="SSF46785">
    <property type="entry name" value="Winged helix' DNA-binding domain"/>
    <property type="match status" value="1"/>
</dbReference>
<evidence type="ECO:0000313" key="2">
    <source>
        <dbReference type="EMBL" id="ASJ07370.1"/>
    </source>
</evidence>